<dbReference type="VEuPathDB" id="ToxoDB:EAH_00012890"/>
<feature type="compositionally biased region" description="Basic and acidic residues" evidence="1">
    <location>
        <begin position="42"/>
        <end position="61"/>
    </location>
</feature>
<feature type="region of interest" description="Disordered" evidence="1">
    <location>
        <begin position="1"/>
        <end position="150"/>
    </location>
</feature>
<name>U6GZW4_EIMAC</name>
<dbReference type="RefSeq" id="XP_013246901.1">
    <property type="nucleotide sequence ID" value="XM_013391447.1"/>
</dbReference>
<reference evidence="2" key="2">
    <citation type="submission" date="2013-10" db="EMBL/GenBank/DDBJ databases">
        <authorList>
            <person name="Aslett M."/>
        </authorList>
    </citation>
    <scope>NUCLEOTIDE SEQUENCE</scope>
    <source>
        <strain evidence="2">Houghton</strain>
    </source>
</reference>
<keyword evidence="3" id="KW-1185">Reference proteome</keyword>
<feature type="compositionally biased region" description="Low complexity" evidence="1">
    <location>
        <begin position="17"/>
        <end position="27"/>
    </location>
</feature>
<reference evidence="2" key="1">
    <citation type="submission" date="2013-10" db="EMBL/GenBank/DDBJ databases">
        <title>Genomic analysis of the causative agents of coccidiosis in chickens.</title>
        <authorList>
            <person name="Reid A.J."/>
            <person name="Blake D."/>
            <person name="Billington K."/>
            <person name="Browne H."/>
            <person name="Dunn M."/>
            <person name="Hung S."/>
            <person name="Kawahara F."/>
            <person name="Miranda-Saavedra D."/>
            <person name="Mourier T."/>
            <person name="Nagra H."/>
            <person name="Otto T.D."/>
            <person name="Rawlings N."/>
            <person name="Sanchez A."/>
            <person name="Sanders M."/>
            <person name="Subramaniam C."/>
            <person name="Tay Y."/>
            <person name="Dear P."/>
            <person name="Doerig C."/>
            <person name="Gruber A."/>
            <person name="Parkinson J."/>
            <person name="Shirley M."/>
            <person name="Wan K.L."/>
            <person name="Berriman M."/>
            <person name="Tomley F."/>
            <person name="Pain A."/>
        </authorList>
    </citation>
    <scope>NUCLEOTIDE SEQUENCE</scope>
    <source>
        <strain evidence="2">Houghton</strain>
    </source>
</reference>
<accession>U6GZW4</accession>
<dbReference type="AlphaFoldDB" id="U6GZW4"/>
<dbReference type="OrthoDB" id="354653at2759"/>
<protein>
    <submittedName>
        <fullName evidence="2">Uncharacterized protein</fullName>
    </submittedName>
</protein>
<proteinExistence type="predicted"/>
<organism evidence="2 3">
    <name type="scientific">Eimeria acervulina</name>
    <name type="common">Coccidian parasite</name>
    <dbReference type="NCBI Taxonomy" id="5801"/>
    <lineage>
        <taxon>Eukaryota</taxon>
        <taxon>Sar</taxon>
        <taxon>Alveolata</taxon>
        <taxon>Apicomplexa</taxon>
        <taxon>Conoidasida</taxon>
        <taxon>Coccidia</taxon>
        <taxon>Eucoccidiorida</taxon>
        <taxon>Eimeriorina</taxon>
        <taxon>Eimeriidae</taxon>
        <taxon>Eimeria</taxon>
    </lineage>
</organism>
<dbReference type="EMBL" id="HG673569">
    <property type="protein sequence ID" value="CDI84029.1"/>
    <property type="molecule type" value="Genomic_DNA"/>
</dbReference>
<dbReference type="Proteomes" id="UP000018050">
    <property type="component" value="Unassembled WGS sequence"/>
</dbReference>
<evidence type="ECO:0000313" key="3">
    <source>
        <dbReference type="Proteomes" id="UP000018050"/>
    </source>
</evidence>
<feature type="compositionally biased region" description="Low complexity" evidence="1">
    <location>
        <begin position="100"/>
        <end position="148"/>
    </location>
</feature>
<evidence type="ECO:0000256" key="1">
    <source>
        <dbReference type="SAM" id="MobiDB-lite"/>
    </source>
</evidence>
<evidence type="ECO:0000313" key="2">
    <source>
        <dbReference type="EMBL" id="CDI84029.1"/>
    </source>
</evidence>
<sequence length="300" mass="33367">MGKQHEEGDEPSTCISAAAATTATAAAHSGLRRRRPPQEPASGERGRGGASEFRLKQKEAGSDDDDDGGIELTAAQTAKETEAAADTDRRREDAGEESASKASKSSTLSNHQQKQQPEQQKQQQQQQPEKEQQQQQQQQPEQQQQQQQRPGARLFIELTPKIKEFIERRVPQKQRRDLILNETIELDVLQQLVKAANAKAGKTEERVLMSDLVEGSHLVGRIDPPPVCLNSLSFKERLRLEADERRHQAALRSHGGKCTPWHFLNLPRRLLGSTVQRRQFVSNGEEGGAEGEAQQQTAAL</sequence>
<gene>
    <name evidence="2" type="ORF">EAH_00012890</name>
</gene>
<dbReference type="GeneID" id="25269359"/>
<feature type="compositionally biased region" description="Basic and acidic residues" evidence="1">
    <location>
        <begin position="79"/>
        <end position="93"/>
    </location>
</feature>